<feature type="transmembrane region" description="Helical" evidence="1">
    <location>
        <begin position="31"/>
        <end position="51"/>
    </location>
</feature>
<feature type="transmembrane region" description="Helical" evidence="1">
    <location>
        <begin position="63"/>
        <end position="82"/>
    </location>
</feature>
<dbReference type="Pfam" id="PF04657">
    <property type="entry name" value="DMT_YdcZ"/>
    <property type="match status" value="1"/>
</dbReference>
<dbReference type="InterPro" id="IPR006750">
    <property type="entry name" value="YdcZ"/>
</dbReference>
<proteinExistence type="predicted"/>
<evidence type="ECO:0008006" key="4">
    <source>
        <dbReference type="Google" id="ProtNLM"/>
    </source>
</evidence>
<keyword evidence="1" id="KW-0812">Transmembrane</keyword>
<evidence type="ECO:0000256" key="1">
    <source>
        <dbReference type="SAM" id="Phobius"/>
    </source>
</evidence>
<keyword evidence="1" id="KW-1133">Transmembrane helix</keyword>
<dbReference type="Proteomes" id="UP000268059">
    <property type="component" value="Chromosome"/>
</dbReference>
<reference evidence="2 3" key="1">
    <citation type="submission" date="2018-11" db="EMBL/GenBank/DDBJ databases">
        <title>Novel Erysipelotrichaceae bacterium isolated from small intestine of a swine.</title>
        <authorList>
            <person name="Kim J.S."/>
            <person name="Choe H."/>
            <person name="Lee Y.R."/>
            <person name="Kim K.M."/>
            <person name="Park D.S."/>
        </authorList>
    </citation>
    <scope>NUCLEOTIDE SEQUENCE [LARGE SCALE GENOMIC DNA]</scope>
    <source>
        <strain evidence="2 3">SG0102</strain>
    </source>
</reference>
<gene>
    <name evidence="2" type="ORF">SG0102_29080</name>
</gene>
<dbReference type="PANTHER" id="PTHR34821">
    <property type="entry name" value="INNER MEMBRANE PROTEIN YDCZ"/>
    <property type="match status" value="1"/>
</dbReference>
<accession>A0A3G9JYT8</accession>
<evidence type="ECO:0000313" key="3">
    <source>
        <dbReference type="Proteomes" id="UP000268059"/>
    </source>
</evidence>
<keyword evidence="1" id="KW-0472">Membrane</keyword>
<dbReference type="OrthoDB" id="1654616at2"/>
<dbReference type="AlphaFoldDB" id="A0A3G9JYT8"/>
<dbReference type="RefSeq" id="WP_125120647.1">
    <property type="nucleotide sequence ID" value="NZ_AP019309.1"/>
</dbReference>
<dbReference type="InParanoid" id="A0A3G9JYT8"/>
<sequence length="139" mass="14421">MELLLAAICGMTVSYMNILNGQLSAVTGSFLSLVVIHLTGLIAVILMLAVRKEKLTFKAGIPLFAYSGGIVGVLTTLFSVVAVSKVGAASLTALSLGGQMAISFLLEQNGWLGARKQAMTLPKFAGLCVVILGIGVMFS</sequence>
<keyword evidence="3" id="KW-1185">Reference proteome</keyword>
<dbReference type="EMBL" id="AP019309">
    <property type="protein sequence ID" value="BBH27974.1"/>
    <property type="molecule type" value="Genomic_DNA"/>
</dbReference>
<feature type="transmembrane region" description="Helical" evidence="1">
    <location>
        <begin position="118"/>
        <end position="138"/>
    </location>
</feature>
<dbReference type="PANTHER" id="PTHR34821:SF2">
    <property type="entry name" value="INNER MEMBRANE PROTEIN YDCZ"/>
    <property type="match status" value="1"/>
</dbReference>
<dbReference type="GO" id="GO:0005886">
    <property type="term" value="C:plasma membrane"/>
    <property type="evidence" value="ECO:0007669"/>
    <property type="project" value="TreeGrafter"/>
</dbReference>
<organism evidence="2 3">
    <name type="scientific">Intestinibaculum porci</name>
    <dbReference type="NCBI Taxonomy" id="2487118"/>
    <lineage>
        <taxon>Bacteria</taxon>
        <taxon>Bacillati</taxon>
        <taxon>Bacillota</taxon>
        <taxon>Erysipelotrichia</taxon>
        <taxon>Erysipelotrichales</taxon>
        <taxon>Erysipelotrichaceae</taxon>
        <taxon>Intestinibaculum</taxon>
    </lineage>
</organism>
<feature type="transmembrane region" description="Helical" evidence="1">
    <location>
        <begin position="88"/>
        <end position="106"/>
    </location>
</feature>
<protein>
    <recommendedName>
        <fullName evidence="4">DMT family transporter</fullName>
    </recommendedName>
</protein>
<evidence type="ECO:0000313" key="2">
    <source>
        <dbReference type="EMBL" id="BBH27974.1"/>
    </source>
</evidence>
<dbReference type="KEGG" id="ebm:SG0102_29080"/>
<name>A0A3G9JYT8_9FIRM</name>